<dbReference type="PANTHER" id="PTHR12563">
    <property type="entry name" value="GLYCEROL-3-PHOSPHATE ACYLTRANSFERASE"/>
    <property type="match status" value="1"/>
</dbReference>
<accession>A0A0K2UKT5</accession>
<sequence>MKNIYQPHYSYLLDASFKETPFNIDLNHVRPMCCGPSCKCTYYSRDKKMNVQYNEMSLEKLEPSSFPNFCKRGNILDINTFYNEFAKDFESEESNCTELMERLNDITPSIFRDNSILEEWTVSSFFHGIYNNGIIYHSGQLMSISQSSEPKIFVTKSTGNEWIDSYFLPYFLGSSVETPVISLRGASMPKLFHYGQYLNINSDEIDILQRVIATLISLNCCLIIEDSFERETCLSSIIGSLLDQKFPQVDVVAVSLSYDLLPKDGIVTPHQGWTKNAIFGYENCGSLRVDFDSPFSLNPFIEHLFMINDIKQGDVPNSVLSTELSNHTFVSSYRNQRIMAVSFVAFALAFTGNNIAGDDDTISVMIYFYSLFTQRGYDFGFSGNLESVFLYGVNLLETRKVLKRLKNNQTLIRLDLKNYFLTELIPIIWSDILLYNSISSILDTKYIFNLQETCFKQKLNESLLINRAIWLDNLIEIRLLKPCEELESVLANSLDRLINEGNLNQIDTDIRKKYQMNDYLEEESRRNEIFRELEVSSHPRILETIAFYRRLIEDFMKSLYNFSHYLSVVESTTNFVELSNNIPSISQEIKDHCVATFIKLEALDGNSGKASLRMDWSDNSNIEKLCSSIFMYIR</sequence>
<dbReference type="GO" id="GO:0006072">
    <property type="term" value="P:glycerol-3-phosphate metabolic process"/>
    <property type="evidence" value="ECO:0007669"/>
    <property type="project" value="TreeGrafter"/>
</dbReference>
<dbReference type="AlphaFoldDB" id="A0A0K2UKT5"/>
<dbReference type="GO" id="GO:0031966">
    <property type="term" value="C:mitochondrial membrane"/>
    <property type="evidence" value="ECO:0007669"/>
    <property type="project" value="TreeGrafter"/>
</dbReference>
<proteinExistence type="predicted"/>
<name>A0A0K2UKT5_LEPSM</name>
<dbReference type="GO" id="GO:0008654">
    <property type="term" value="P:phospholipid biosynthetic process"/>
    <property type="evidence" value="ECO:0007669"/>
    <property type="project" value="TreeGrafter"/>
</dbReference>
<reference evidence="2" key="1">
    <citation type="submission" date="2014-05" db="EMBL/GenBank/DDBJ databases">
        <authorList>
            <person name="Chronopoulou M."/>
        </authorList>
    </citation>
    <scope>NUCLEOTIDE SEQUENCE</scope>
    <source>
        <tissue evidence="2">Whole organism</tissue>
    </source>
</reference>
<dbReference type="InterPro" id="IPR022284">
    <property type="entry name" value="GPAT/DHAPAT"/>
</dbReference>
<dbReference type="GO" id="GO:0004366">
    <property type="term" value="F:glycerol-3-phosphate O-acyltransferase activity"/>
    <property type="evidence" value="ECO:0007669"/>
    <property type="project" value="TreeGrafter"/>
</dbReference>
<evidence type="ECO:0000259" key="1">
    <source>
        <dbReference type="Pfam" id="PF19277"/>
    </source>
</evidence>
<dbReference type="OrthoDB" id="5962536at2759"/>
<keyword evidence="2" id="KW-0808">Transferase</keyword>
<dbReference type="InterPro" id="IPR045520">
    <property type="entry name" value="GPAT/DHAPAT_C"/>
</dbReference>
<evidence type="ECO:0000313" key="2">
    <source>
        <dbReference type="EMBL" id="CDW38715.1"/>
    </source>
</evidence>
<protein>
    <submittedName>
        <fullName evidence="2">Glycerol3phosphate acyltransferase, mitochondrial [Danio rerio]</fullName>
    </submittedName>
</protein>
<keyword evidence="2" id="KW-0012">Acyltransferase</keyword>
<dbReference type="GO" id="GO:0019432">
    <property type="term" value="P:triglyceride biosynthetic process"/>
    <property type="evidence" value="ECO:0007669"/>
    <property type="project" value="TreeGrafter"/>
</dbReference>
<organism evidence="2">
    <name type="scientific">Lepeophtheirus salmonis</name>
    <name type="common">Salmon louse</name>
    <name type="synonym">Caligus salmonis</name>
    <dbReference type="NCBI Taxonomy" id="72036"/>
    <lineage>
        <taxon>Eukaryota</taxon>
        <taxon>Metazoa</taxon>
        <taxon>Ecdysozoa</taxon>
        <taxon>Arthropoda</taxon>
        <taxon>Crustacea</taxon>
        <taxon>Multicrustacea</taxon>
        <taxon>Hexanauplia</taxon>
        <taxon>Copepoda</taxon>
        <taxon>Siphonostomatoida</taxon>
        <taxon>Caligidae</taxon>
        <taxon>Lepeophtheirus</taxon>
    </lineage>
</organism>
<dbReference type="PANTHER" id="PTHR12563:SF23">
    <property type="entry name" value="BCDNA.GH07066"/>
    <property type="match status" value="1"/>
</dbReference>
<dbReference type="EMBL" id="HACA01021354">
    <property type="protein sequence ID" value="CDW38715.1"/>
    <property type="molecule type" value="Transcribed_RNA"/>
</dbReference>
<gene>
    <name evidence="2" type="primary">gpam</name>
</gene>
<dbReference type="Pfam" id="PF19277">
    <property type="entry name" value="GPAT_C"/>
    <property type="match status" value="1"/>
</dbReference>
<dbReference type="GO" id="GO:0006631">
    <property type="term" value="P:fatty acid metabolic process"/>
    <property type="evidence" value="ECO:0007669"/>
    <property type="project" value="TreeGrafter"/>
</dbReference>
<feature type="domain" description="GPAT/DHAPAT C-terminal" evidence="1">
    <location>
        <begin position="282"/>
        <end position="568"/>
    </location>
</feature>